<evidence type="ECO:0000256" key="1">
    <source>
        <dbReference type="ARBA" id="ARBA00022741"/>
    </source>
</evidence>
<keyword evidence="1" id="KW-0547">Nucleotide-binding</keyword>
<comment type="caution">
    <text evidence="7">The sequence shown here is derived from an EMBL/GenBank/DDBJ whole genome shotgun (WGS) entry which is preliminary data.</text>
</comment>
<dbReference type="EMBL" id="JBHRSP010000017">
    <property type="protein sequence ID" value="MFC3073696.1"/>
    <property type="molecule type" value="Genomic_DNA"/>
</dbReference>
<keyword evidence="8" id="KW-1185">Reference proteome</keyword>
<dbReference type="PANTHER" id="PTHR43309:SF3">
    <property type="entry name" value="5-OXOPROLINASE SUBUNIT C"/>
    <property type="match status" value="1"/>
</dbReference>
<dbReference type="InterPro" id="IPR003778">
    <property type="entry name" value="CT_A_B"/>
</dbReference>
<feature type="region of interest" description="Disordered" evidence="4">
    <location>
        <begin position="210"/>
        <end position="272"/>
    </location>
</feature>
<dbReference type="PANTHER" id="PTHR43309">
    <property type="entry name" value="5-OXOPROLINASE SUBUNIT C"/>
    <property type="match status" value="1"/>
</dbReference>
<proteinExistence type="predicted"/>
<evidence type="ECO:0000256" key="4">
    <source>
        <dbReference type="SAM" id="MobiDB-lite"/>
    </source>
</evidence>
<dbReference type="InterPro" id="IPR003833">
    <property type="entry name" value="CT_C_D"/>
</dbReference>
<sequence length="547" mass="57590">MAERLRFLPAGSDAVLVELDDLEATLALFDALSAARPEGVAELVPAARTLMVRFDPRVTGPARLADGIAALDLSERRARVGETFDIPVVYDGEDLADVAEILGWTVEEVIRRHTAATHTVAFTGFAPGFAYMTSDDPGFDVPRRKSPRVRIPAGSVAIAGPFSGIYPSDSPGGWQLLGRTPLAMWDTSRFRPALLAPGDRVRFRDMAALEKSTSLRPTPPRPRPISPVQEEAAGRPEGDGRPAGGLRVTRTDRPALFQDRGRPGRADQGVAESGALDRDSLAEANLAVGNPPGTAALEIAFGGFALRADRPVTLAVAGAPCPLAIRTAGGRTVAVPSGRPFALDAGDELTLGLPPEGMRSYLALRGGFAVAPVLGSASTDTLAKIGPAPVTAGDVLMPAEGRAVAVDPFRPAPARLPKAGETVTLDIVPGPRTDWFTDRGVETLAAQDWEVTAESSRVGMRLAGSRPLERHDAAELPSEGTPRGAIQVPHSGQPVLFLADHPLTGGYPVIGVVASHHLGLAGQIPIGARIRFNALTAFRPLIRETDR</sequence>
<name>A0ABV7DFG0_9HYPH</name>
<dbReference type="SMART" id="SM00797">
    <property type="entry name" value="AHS2"/>
    <property type="match status" value="1"/>
</dbReference>
<evidence type="ECO:0000313" key="8">
    <source>
        <dbReference type="Proteomes" id="UP001595377"/>
    </source>
</evidence>
<dbReference type="Gene3D" id="2.40.100.10">
    <property type="entry name" value="Cyclophilin-like"/>
    <property type="match status" value="2"/>
</dbReference>
<reference evidence="8" key="1">
    <citation type="journal article" date="2019" name="Int. J. Syst. Evol. Microbiol.">
        <title>The Global Catalogue of Microorganisms (GCM) 10K type strain sequencing project: providing services to taxonomists for standard genome sequencing and annotation.</title>
        <authorList>
            <consortium name="The Broad Institute Genomics Platform"/>
            <consortium name="The Broad Institute Genome Sequencing Center for Infectious Disease"/>
            <person name="Wu L."/>
            <person name="Ma J."/>
        </authorList>
    </citation>
    <scope>NUCLEOTIDE SEQUENCE [LARGE SCALE GENOMIC DNA]</scope>
    <source>
        <strain evidence="8">KCTC 52677</strain>
    </source>
</reference>
<dbReference type="Gene3D" id="3.30.1360.40">
    <property type="match status" value="1"/>
</dbReference>
<evidence type="ECO:0000259" key="5">
    <source>
        <dbReference type="SMART" id="SM00796"/>
    </source>
</evidence>
<organism evidence="7 8">
    <name type="scientific">Shinella pollutisoli</name>
    <dbReference type="NCBI Taxonomy" id="2250594"/>
    <lineage>
        <taxon>Bacteria</taxon>
        <taxon>Pseudomonadati</taxon>
        <taxon>Pseudomonadota</taxon>
        <taxon>Alphaproteobacteria</taxon>
        <taxon>Hyphomicrobiales</taxon>
        <taxon>Rhizobiaceae</taxon>
        <taxon>Shinella</taxon>
    </lineage>
</organism>
<dbReference type="NCBIfam" id="TIGR00724">
    <property type="entry name" value="urea_amlyse_rel"/>
    <property type="match status" value="1"/>
</dbReference>
<keyword evidence="2" id="KW-0378">Hydrolase</keyword>
<evidence type="ECO:0000259" key="6">
    <source>
        <dbReference type="SMART" id="SM00797"/>
    </source>
</evidence>
<dbReference type="InterPro" id="IPR052708">
    <property type="entry name" value="PxpC"/>
</dbReference>
<feature type="domain" description="Carboxyltransferase" evidence="5">
    <location>
        <begin position="5"/>
        <end position="195"/>
    </location>
</feature>
<dbReference type="InterPro" id="IPR029000">
    <property type="entry name" value="Cyclophilin-like_dom_sf"/>
</dbReference>
<dbReference type="SMART" id="SM00796">
    <property type="entry name" value="AHS1"/>
    <property type="match status" value="1"/>
</dbReference>
<keyword evidence="3" id="KW-0067">ATP-binding</keyword>
<dbReference type="SUPFAM" id="SSF160467">
    <property type="entry name" value="PH0987 N-terminal domain-like"/>
    <property type="match status" value="1"/>
</dbReference>
<gene>
    <name evidence="7" type="ORF">ACFOHH_11345</name>
</gene>
<evidence type="ECO:0000256" key="3">
    <source>
        <dbReference type="ARBA" id="ARBA00022840"/>
    </source>
</evidence>
<accession>A0ABV7DFG0</accession>
<protein>
    <submittedName>
        <fullName evidence="7">5-oxoprolinase/urea amidolyase family protein</fullName>
    </submittedName>
</protein>
<dbReference type="Pfam" id="PF02682">
    <property type="entry name" value="CT_C_D"/>
    <property type="match status" value="1"/>
</dbReference>
<evidence type="ECO:0000313" key="7">
    <source>
        <dbReference type="EMBL" id="MFC3073696.1"/>
    </source>
</evidence>
<evidence type="ECO:0000256" key="2">
    <source>
        <dbReference type="ARBA" id="ARBA00022801"/>
    </source>
</evidence>
<feature type="compositionally biased region" description="Basic and acidic residues" evidence="4">
    <location>
        <begin position="249"/>
        <end position="265"/>
    </location>
</feature>
<feature type="domain" description="Carboxyltransferase" evidence="6">
    <location>
        <begin position="267"/>
        <end position="546"/>
    </location>
</feature>
<dbReference type="Pfam" id="PF02626">
    <property type="entry name" value="CT_A_B"/>
    <property type="match status" value="1"/>
</dbReference>
<dbReference type="Proteomes" id="UP001595377">
    <property type="component" value="Unassembled WGS sequence"/>
</dbReference>
<dbReference type="RefSeq" id="WP_257313633.1">
    <property type="nucleotide sequence ID" value="NZ_JANFDG010000004.1"/>
</dbReference>
<dbReference type="SUPFAM" id="SSF50891">
    <property type="entry name" value="Cyclophilin-like"/>
    <property type="match status" value="2"/>
</dbReference>